<dbReference type="InterPro" id="IPR029050">
    <property type="entry name" value="Immunoprotect_excell_Ig-like"/>
</dbReference>
<sequence>MGNANQKPAKELSLKGIFKFIIGATVLLFFVTSGILTVGRGHLLLGVMFFILSGSTFIPHSYLRVTQPLKWVIIIFLYIVLAGISGRDIKPEEPKYERYNLLQEFKISSGEDTFLMTVKEVQQESNIVAQDKTVTTSGVFLIVKTEIENLGSQSVDFKFAKDPELRDGENRLYSLYGASIPAGKLNPNVAKEISYVFEIPKDATELKFIVRDRTKAIKLINLSDVN</sequence>
<organism evidence="4 5">
    <name type="scientific">Candidatus Roizmanbacteria bacterium RIFOXYA1_FULL_41_12</name>
    <dbReference type="NCBI Taxonomy" id="1802082"/>
    <lineage>
        <taxon>Bacteria</taxon>
        <taxon>Candidatus Roizmaniibacteriota</taxon>
    </lineage>
</organism>
<protein>
    <recommendedName>
        <fullName evidence="3">DUF4352 domain-containing protein</fullName>
    </recommendedName>
</protein>
<dbReference type="Pfam" id="PF11611">
    <property type="entry name" value="DUF4352"/>
    <property type="match status" value="1"/>
</dbReference>
<dbReference type="AlphaFoldDB" id="A0A1F7KF71"/>
<keyword evidence="2" id="KW-0812">Transmembrane</keyword>
<evidence type="ECO:0000256" key="2">
    <source>
        <dbReference type="SAM" id="Phobius"/>
    </source>
</evidence>
<evidence type="ECO:0000313" key="5">
    <source>
        <dbReference type="Proteomes" id="UP000178450"/>
    </source>
</evidence>
<name>A0A1F7KF71_9BACT</name>
<keyword evidence="2" id="KW-1133">Transmembrane helix</keyword>
<dbReference type="EMBL" id="MGBG01000006">
    <property type="protein sequence ID" value="OGK66509.1"/>
    <property type="molecule type" value="Genomic_DNA"/>
</dbReference>
<feature type="transmembrane region" description="Helical" evidence="2">
    <location>
        <begin position="43"/>
        <end position="63"/>
    </location>
</feature>
<dbReference type="Gene3D" id="2.60.40.1240">
    <property type="match status" value="1"/>
</dbReference>
<keyword evidence="1" id="KW-0732">Signal</keyword>
<evidence type="ECO:0000259" key="3">
    <source>
        <dbReference type="Pfam" id="PF11611"/>
    </source>
</evidence>
<evidence type="ECO:0000256" key="1">
    <source>
        <dbReference type="ARBA" id="ARBA00022729"/>
    </source>
</evidence>
<keyword evidence="2" id="KW-0472">Membrane</keyword>
<comment type="caution">
    <text evidence="4">The sequence shown here is derived from an EMBL/GenBank/DDBJ whole genome shotgun (WGS) entry which is preliminary data.</text>
</comment>
<gene>
    <name evidence="4" type="ORF">A2209_00710</name>
</gene>
<reference evidence="4 5" key="1">
    <citation type="journal article" date="2016" name="Nat. Commun.">
        <title>Thousands of microbial genomes shed light on interconnected biogeochemical processes in an aquifer system.</title>
        <authorList>
            <person name="Anantharaman K."/>
            <person name="Brown C.T."/>
            <person name="Hug L.A."/>
            <person name="Sharon I."/>
            <person name="Castelle C.J."/>
            <person name="Probst A.J."/>
            <person name="Thomas B.C."/>
            <person name="Singh A."/>
            <person name="Wilkins M.J."/>
            <person name="Karaoz U."/>
            <person name="Brodie E.L."/>
            <person name="Williams K.H."/>
            <person name="Hubbard S.S."/>
            <person name="Banfield J.F."/>
        </authorList>
    </citation>
    <scope>NUCLEOTIDE SEQUENCE [LARGE SCALE GENOMIC DNA]</scope>
</reference>
<feature type="transmembrane region" description="Helical" evidence="2">
    <location>
        <begin position="69"/>
        <end position="86"/>
    </location>
</feature>
<dbReference type="InterPro" id="IPR029051">
    <property type="entry name" value="DUF4352"/>
</dbReference>
<accession>A0A1F7KF71</accession>
<evidence type="ECO:0000313" key="4">
    <source>
        <dbReference type="EMBL" id="OGK66509.1"/>
    </source>
</evidence>
<dbReference type="Proteomes" id="UP000178450">
    <property type="component" value="Unassembled WGS sequence"/>
</dbReference>
<feature type="transmembrane region" description="Helical" evidence="2">
    <location>
        <begin position="17"/>
        <end position="36"/>
    </location>
</feature>
<feature type="domain" description="DUF4352" evidence="3">
    <location>
        <begin position="115"/>
        <end position="212"/>
    </location>
</feature>
<proteinExistence type="predicted"/>